<dbReference type="GO" id="GO:0003677">
    <property type="term" value="F:DNA binding"/>
    <property type="evidence" value="ECO:0007669"/>
    <property type="project" value="UniProtKB-UniRule"/>
</dbReference>
<keyword evidence="1" id="KW-0238">DNA-binding</keyword>
<feature type="domain" description="SpoVT-AbrB" evidence="2">
    <location>
        <begin position="10"/>
        <end position="55"/>
    </location>
</feature>
<dbReference type="AlphaFoldDB" id="A0A2I9DZF9"/>
<dbReference type="Pfam" id="PF04014">
    <property type="entry name" value="MazE_antitoxin"/>
    <property type="match status" value="1"/>
</dbReference>
<dbReference type="NCBIfam" id="TIGR01439">
    <property type="entry name" value="lp_hng_hel_AbrB"/>
    <property type="match status" value="1"/>
</dbReference>
<organism evidence="3 4">
    <name type="scientific">Deinococcus aerius</name>
    <dbReference type="NCBI Taxonomy" id="200253"/>
    <lineage>
        <taxon>Bacteria</taxon>
        <taxon>Thermotogati</taxon>
        <taxon>Deinococcota</taxon>
        <taxon>Deinococci</taxon>
        <taxon>Deinococcales</taxon>
        <taxon>Deinococcaceae</taxon>
        <taxon>Deinococcus</taxon>
    </lineage>
</organism>
<dbReference type="InterPro" id="IPR037914">
    <property type="entry name" value="SpoVT-AbrB_sf"/>
</dbReference>
<proteinExistence type="predicted"/>
<dbReference type="SUPFAM" id="SSF89447">
    <property type="entry name" value="AbrB/MazE/MraZ-like"/>
    <property type="match status" value="1"/>
</dbReference>
<evidence type="ECO:0000313" key="4">
    <source>
        <dbReference type="Proteomes" id="UP000236569"/>
    </source>
</evidence>
<dbReference type="Proteomes" id="UP000236569">
    <property type="component" value="Unassembled WGS sequence"/>
</dbReference>
<dbReference type="OrthoDB" id="9811597at2"/>
<keyword evidence="4" id="KW-1185">Reference proteome</keyword>
<evidence type="ECO:0000256" key="1">
    <source>
        <dbReference type="PROSITE-ProRule" id="PRU01076"/>
    </source>
</evidence>
<sequence>MATKLTEEEVYYATVTSKGQITLPKDLREALHLKAGSQVKFVKRGEDVTVTPAARRRRSLREALGTLTLPDGMTVDEYISDMRHDPGDREILQSGPGVRKITYVEDLLWERGEE</sequence>
<reference evidence="4" key="1">
    <citation type="submission" date="2018-01" db="EMBL/GenBank/DDBJ databases">
        <title>Draft Genome Sequence of the Radioresistant Bacterium Deinococcus aerius TR0125, Isolated from the Higher Atmosphere above Japan.</title>
        <authorList>
            <person name="Satoh K."/>
            <person name="Arai H."/>
            <person name="Sanzen T."/>
            <person name="Kawaguchi Y."/>
            <person name="Hayashi H."/>
            <person name="Yokobori S."/>
            <person name="Yamagishi A."/>
            <person name="Oono Y."/>
            <person name="Narumi I."/>
        </authorList>
    </citation>
    <scope>NUCLEOTIDE SEQUENCE [LARGE SCALE GENOMIC DNA]</scope>
    <source>
        <strain evidence="4">TR0125</strain>
    </source>
</reference>
<dbReference type="EMBL" id="BFAG01000008">
    <property type="protein sequence ID" value="GBF06395.1"/>
    <property type="molecule type" value="Genomic_DNA"/>
</dbReference>
<evidence type="ECO:0000259" key="2">
    <source>
        <dbReference type="PROSITE" id="PS51740"/>
    </source>
</evidence>
<protein>
    <recommendedName>
        <fullName evidence="2">SpoVT-AbrB domain-containing protein</fullName>
    </recommendedName>
</protein>
<gene>
    <name evidence="3" type="ORF">DAERI_080186</name>
</gene>
<evidence type="ECO:0000313" key="3">
    <source>
        <dbReference type="EMBL" id="GBF06395.1"/>
    </source>
</evidence>
<dbReference type="RefSeq" id="WP_103129761.1">
    <property type="nucleotide sequence ID" value="NZ_BFAG01000008.1"/>
</dbReference>
<accession>A0A2I9DZF9</accession>
<dbReference type="SMART" id="SM00966">
    <property type="entry name" value="SpoVT_AbrB"/>
    <property type="match status" value="1"/>
</dbReference>
<dbReference type="Gene3D" id="2.10.260.10">
    <property type="match status" value="1"/>
</dbReference>
<comment type="caution">
    <text evidence="3">The sequence shown here is derived from an EMBL/GenBank/DDBJ whole genome shotgun (WGS) entry which is preliminary data.</text>
</comment>
<dbReference type="PROSITE" id="PS51740">
    <property type="entry name" value="SPOVT_ABRB"/>
    <property type="match status" value="1"/>
</dbReference>
<name>A0A2I9DZF9_9DEIO</name>
<dbReference type="InterPro" id="IPR007159">
    <property type="entry name" value="SpoVT-AbrB_dom"/>
</dbReference>